<sequence length="69" mass="6910">MLRMLTVMDPSHGAGHVGARCGVREPLGAGDGCAARYGVAAVPAVVRGQGLRAGLPGLGGRGFGRVRRG</sequence>
<accession>A0A919FZW5</accession>
<dbReference type="AlphaFoldDB" id="A0A919FZW5"/>
<reference evidence="1" key="1">
    <citation type="journal article" date="2014" name="Int. J. Syst. Evol. Microbiol.">
        <title>Complete genome sequence of Corynebacterium casei LMG S-19264T (=DSM 44701T), isolated from a smear-ripened cheese.</title>
        <authorList>
            <consortium name="US DOE Joint Genome Institute (JGI-PGF)"/>
            <person name="Walter F."/>
            <person name="Albersmeier A."/>
            <person name="Kalinowski J."/>
            <person name="Ruckert C."/>
        </authorList>
    </citation>
    <scope>NUCLEOTIDE SEQUENCE</scope>
    <source>
        <strain evidence="1">JCM 4646</strain>
    </source>
</reference>
<reference evidence="1" key="2">
    <citation type="submission" date="2020-09" db="EMBL/GenBank/DDBJ databases">
        <authorList>
            <person name="Sun Q."/>
            <person name="Ohkuma M."/>
        </authorList>
    </citation>
    <scope>NUCLEOTIDE SEQUENCE</scope>
    <source>
        <strain evidence="1">JCM 4646</strain>
    </source>
</reference>
<proteinExistence type="predicted"/>
<evidence type="ECO:0000313" key="1">
    <source>
        <dbReference type="EMBL" id="GHH75617.1"/>
    </source>
</evidence>
<comment type="caution">
    <text evidence="1">The sequence shown here is derived from an EMBL/GenBank/DDBJ whole genome shotgun (WGS) entry which is preliminary data.</text>
</comment>
<gene>
    <name evidence="1" type="ORF">GCM10018781_44850</name>
</gene>
<name>A0A919FZW5_9ACTN</name>
<protein>
    <submittedName>
        <fullName evidence="1">Uncharacterized protein</fullName>
    </submittedName>
</protein>
<dbReference type="EMBL" id="BNBO01000026">
    <property type="protein sequence ID" value="GHH75617.1"/>
    <property type="molecule type" value="Genomic_DNA"/>
</dbReference>
<evidence type="ECO:0000313" key="2">
    <source>
        <dbReference type="Proteomes" id="UP000617734"/>
    </source>
</evidence>
<keyword evidence="2" id="KW-1185">Reference proteome</keyword>
<dbReference type="Proteomes" id="UP000617734">
    <property type="component" value="Unassembled WGS sequence"/>
</dbReference>
<organism evidence="1 2">
    <name type="scientific">Kitasatospora indigofera</name>
    <dbReference type="NCBI Taxonomy" id="67307"/>
    <lineage>
        <taxon>Bacteria</taxon>
        <taxon>Bacillati</taxon>
        <taxon>Actinomycetota</taxon>
        <taxon>Actinomycetes</taxon>
        <taxon>Kitasatosporales</taxon>
        <taxon>Streptomycetaceae</taxon>
        <taxon>Kitasatospora</taxon>
    </lineage>
</organism>